<protein>
    <submittedName>
        <fullName evidence="1">Uncharacterized protein</fullName>
    </submittedName>
</protein>
<dbReference type="EMBL" id="VSSQ01016341">
    <property type="protein sequence ID" value="MPM57575.1"/>
    <property type="molecule type" value="Genomic_DNA"/>
</dbReference>
<accession>A0A645AWF3</accession>
<sequence length="282" mass="31328">MLLAFDSLFLEFCQIDAHPGIDDGDLHLSAHLLYRNVHRASLHFWFKAVHHGILDKGLDHQRGKAQVAKLCRTVYGEGQPLLEPELLDGQILAYKLQLFFQGDVIMVLQGVPEDGCEAVDEVNGAVGVLKESGTADDVQGIEEEVRVDLRLQCFVAGLFQLPCGSHLFQLLVMDRLLQLGVLLDHLEPFFQALAHLVHALLEVAQFIRSGKGNCRAFEFPMENVSCRLYHLIDGIHQTHGHLVDGNAVSDCNEEEEENSQGTVVEDSLTGFLHPVHIGFDHG</sequence>
<dbReference type="AlphaFoldDB" id="A0A645AWF3"/>
<organism evidence="1">
    <name type="scientific">bioreactor metagenome</name>
    <dbReference type="NCBI Taxonomy" id="1076179"/>
    <lineage>
        <taxon>unclassified sequences</taxon>
        <taxon>metagenomes</taxon>
        <taxon>ecological metagenomes</taxon>
    </lineage>
</organism>
<comment type="caution">
    <text evidence="1">The sequence shown here is derived from an EMBL/GenBank/DDBJ whole genome shotgun (WGS) entry which is preliminary data.</text>
</comment>
<name>A0A645AWF3_9ZZZZ</name>
<reference evidence="1" key="1">
    <citation type="submission" date="2019-08" db="EMBL/GenBank/DDBJ databases">
        <authorList>
            <person name="Kucharzyk K."/>
            <person name="Murdoch R.W."/>
            <person name="Higgins S."/>
            <person name="Loffler F."/>
        </authorList>
    </citation>
    <scope>NUCLEOTIDE SEQUENCE</scope>
</reference>
<evidence type="ECO:0000313" key="1">
    <source>
        <dbReference type="EMBL" id="MPM57575.1"/>
    </source>
</evidence>
<gene>
    <name evidence="1" type="ORF">SDC9_104397</name>
</gene>
<proteinExistence type="predicted"/>